<keyword evidence="1" id="KW-1133">Transmembrane helix</keyword>
<feature type="transmembrane region" description="Helical" evidence="1">
    <location>
        <begin position="101"/>
        <end position="129"/>
    </location>
</feature>
<gene>
    <name evidence="2" type="ORF">EDD42_1253</name>
</gene>
<proteinExistence type="predicted"/>
<dbReference type="EMBL" id="RKHL01000001">
    <property type="protein sequence ID" value="ROR81199.1"/>
    <property type="molecule type" value="Genomic_DNA"/>
</dbReference>
<dbReference type="InterPro" id="IPR051784">
    <property type="entry name" value="Nod_factor_ABC_transporter"/>
</dbReference>
<keyword evidence="1" id="KW-0812">Transmembrane</keyword>
<dbReference type="GO" id="GO:0043190">
    <property type="term" value="C:ATP-binding cassette (ABC) transporter complex"/>
    <property type="evidence" value="ECO:0007669"/>
    <property type="project" value="InterPro"/>
</dbReference>
<dbReference type="GO" id="GO:0140359">
    <property type="term" value="F:ABC-type transporter activity"/>
    <property type="evidence" value="ECO:0007669"/>
    <property type="project" value="InterPro"/>
</dbReference>
<feature type="transmembrane region" description="Helical" evidence="1">
    <location>
        <begin position="221"/>
        <end position="242"/>
    </location>
</feature>
<feature type="transmembrane region" description="Helical" evidence="1">
    <location>
        <begin position="20"/>
        <end position="41"/>
    </location>
</feature>
<evidence type="ECO:0000313" key="2">
    <source>
        <dbReference type="EMBL" id="ROR81199.1"/>
    </source>
</evidence>
<protein>
    <submittedName>
        <fullName evidence="2">ABC-2 type transport system permease protein</fullName>
    </submittedName>
</protein>
<reference evidence="2 3" key="1">
    <citation type="submission" date="2018-11" db="EMBL/GenBank/DDBJ databases">
        <title>Sequencing the genomes of 1000 actinobacteria strains.</title>
        <authorList>
            <person name="Klenk H.-P."/>
        </authorList>
    </citation>
    <scope>NUCLEOTIDE SEQUENCE [LARGE SCALE GENOMIC DNA]</scope>
    <source>
        <strain evidence="2 3">DSM 14012</strain>
    </source>
</reference>
<dbReference type="PIRSF" id="PIRSF006648">
    <property type="entry name" value="DrrB"/>
    <property type="match status" value="1"/>
</dbReference>
<feature type="transmembrane region" description="Helical" evidence="1">
    <location>
        <begin position="53"/>
        <end position="80"/>
    </location>
</feature>
<name>A0A3N2C121_9MICO</name>
<sequence>MATTLQLTALHARYSLLETVRVPIALIGSLVFPALSLLFFVVPQAQVAGDPVIATQAVISLIVFAVLANSLFGFGLTIAQAREQAWDPYLRTLPVTGVARVLSHLCSVGLLGFAAVIPVVVLGALLTAATTTPMGLLGGIVALLVGALPFMLVGTAIGYALPSKAAIAVVQVVMFSLAFAGGLFIPPFLFAPWLDRLSMFLPSRQTRELVVWAVQGGELPWWSWVGVLAWTLVLTVVVLVLYRRDEGRRYR</sequence>
<keyword evidence="3" id="KW-1185">Reference proteome</keyword>
<dbReference type="InterPro" id="IPR000412">
    <property type="entry name" value="ABC_2_transport"/>
</dbReference>
<dbReference type="Proteomes" id="UP000266915">
    <property type="component" value="Unassembled WGS sequence"/>
</dbReference>
<evidence type="ECO:0000256" key="1">
    <source>
        <dbReference type="SAM" id="Phobius"/>
    </source>
</evidence>
<keyword evidence="1" id="KW-0472">Membrane</keyword>
<organism evidence="2 3">
    <name type="scientific">Plantibacter flavus</name>
    <dbReference type="NCBI Taxonomy" id="150123"/>
    <lineage>
        <taxon>Bacteria</taxon>
        <taxon>Bacillati</taxon>
        <taxon>Actinomycetota</taxon>
        <taxon>Actinomycetes</taxon>
        <taxon>Micrococcales</taxon>
        <taxon>Microbacteriaceae</taxon>
        <taxon>Plantibacter</taxon>
    </lineage>
</organism>
<accession>A0A3N2C121</accession>
<dbReference type="RefSeq" id="WP_085510421.1">
    <property type="nucleotide sequence ID" value="NZ_FXAP01000001.1"/>
</dbReference>
<feature type="transmembrane region" description="Helical" evidence="1">
    <location>
        <begin position="135"/>
        <end position="161"/>
    </location>
</feature>
<comment type="caution">
    <text evidence="2">The sequence shown here is derived from an EMBL/GenBank/DDBJ whole genome shotgun (WGS) entry which is preliminary data.</text>
</comment>
<dbReference type="PANTHER" id="PTHR43229">
    <property type="entry name" value="NODULATION PROTEIN J"/>
    <property type="match status" value="1"/>
</dbReference>
<dbReference type="AlphaFoldDB" id="A0A3N2C121"/>
<dbReference type="PANTHER" id="PTHR43229:SF2">
    <property type="entry name" value="NODULATION PROTEIN J"/>
    <property type="match status" value="1"/>
</dbReference>
<feature type="transmembrane region" description="Helical" evidence="1">
    <location>
        <begin position="168"/>
        <end position="194"/>
    </location>
</feature>
<evidence type="ECO:0000313" key="3">
    <source>
        <dbReference type="Proteomes" id="UP000266915"/>
    </source>
</evidence>